<reference evidence="2" key="2">
    <citation type="journal article" date="2022" name="Proc. Natl. Acad. Sci. U.S.A.">
        <title>Diploid-dominant life cycles characterize the early evolution of Fungi.</title>
        <authorList>
            <person name="Amses K.R."/>
            <person name="Simmons D.R."/>
            <person name="Longcore J.E."/>
            <person name="Mondo S.J."/>
            <person name="Seto K."/>
            <person name="Jeronimo G.H."/>
            <person name="Bonds A.E."/>
            <person name="Quandt C.A."/>
            <person name="Davis W.J."/>
            <person name="Chang Y."/>
            <person name="Federici B.A."/>
            <person name="Kuo A."/>
            <person name="LaButti K."/>
            <person name="Pangilinan J."/>
            <person name="Andreopoulos W."/>
            <person name="Tritt A."/>
            <person name="Riley R."/>
            <person name="Hundley H."/>
            <person name="Johnson J."/>
            <person name="Lipzen A."/>
            <person name="Barry K."/>
            <person name="Lang B.F."/>
            <person name="Cuomo C.A."/>
            <person name="Buchler N.E."/>
            <person name="Grigoriev I.V."/>
            <person name="Spatafora J.W."/>
            <person name="Stajich J.E."/>
            <person name="James T.Y."/>
        </authorList>
    </citation>
    <scope>NUCLEOTIDE SEQUENCE</scope>
    <source>
        <strain evidence="2">AG</strain>
    </source>
</reference>
<keyword evidence="1" id="KW-0812">Transmembrane</keyword>
<comment type="caution">
    <text evidence="2">The sequence shown here is derived from an EMBL/GenBank/DDBJ whole genome shotgun (WGS) entry which is preliminary data.</text>
</comment>
<keyword evidence="1" id="KW-0472">Membrane</keyword>
<reference evidence="2" key="1">
    <citation type="submission" date="2021-06" db="EMBL/GenBank/DDBJ databases">
        <authorList>
            <consortium name="DOE Joint Genome Institute"/>
            <person name="Mondo S.J."/>
            <person name="Amses K.R."/>
            <person name="Simmons D.R."/>
            <person name="Longcore J.E."/>
            <person name="Seto K."/>
            <person name="Alves G.H."/>
            <person name="Bonds A.E."/>
            <person name="Quandt C.A."/>
            <person name="Davis W.J."/>
            <person name="Chang Y."/>
            <person name="Letcher P.M."/>
            <person name="Powell M.J."/>
            <person name="Kuo A."/>
            <person name="Labutti K."/>
            <person name="Pangilinan J."/>
            <person name="Andreopoulos W."/>
            <person name="Tritt A."/>
            <person name="Riley R."/>
            <person name="Hundley H."/>
            <person name="Johnson J."/>
            <person name="Lipzen A."/>
            <person name="Barry K."/>
            <person name="Berbee M.L."/>
            <person name="Buchler N.E."/>
            <person name="Grigoriev I.V."/>
            <person name="Spatafora J.W."/>
            <person name="Stajich J.E."/>
            <person name="James T.Y."/>
        </authorList>
    </citation>
    <scope>NUCLEOTIDE SEQUENCE</scope>
    <source>
        <strain evidence="2">AG</strain>
    </source>
</reference>
<dbReference type="GeneID" id="75911273"/>
<protein>
    <submittedName>
        <fullName evidence="2">Uncharacterized protein</fullName>
    </submittedName>
</protein>
<evidence type="ECO:0000313" key="3">
    <source>
        <dbReference type="Proteomes" id="UP001206595"/>
    </source>
</evidence>
<evidence type="ECO:0000256" key="1">
    <source>
        <dbReference type="SAM" id="Phobius"/>
    </source>
</evidence>
<organism evidence="2 3">
    <name type="scientific">Umbelopsis ramanniana AG</name>
    <dbReference type="NCBI Taxonomy" id="1314678"/>
    <lineage>
        <taxon>Eukaryota</taxon>
        <taxon>Fungi</taxon>
        <taxon>Fungi incertae sedis</taxon>
        <taxon>Mucoromycota</taxon>
        <taxon>Mucoromycotina</taxon>
        <taxon>Umbelopsidomycetes</taxon>
        <taxon>Umbelopsidales</taxon>
        <taxon>Umbelopsidaceae</taxon>
        <taxon>Umbelopsis</taxon>
    </lineage>
</organism>
<keyword evidence="1" id="KW-1133">Transmembrane helix</keyword>
<gene>
    <name evidence="2" type="ORF">K450DRAFT_222568</name>
</gene>
<name>A0AAD5HGQ6_UMBRA</name>
<sequence>MLLLSTQSTFCSYSADAMYSPGFIATVIRHTKSVYINASLNAAEDSFIVGLFFLFFTASILAINHCDNACTPQTRARRKIILCFMTLLYNP</sequence>
<dbReference type="AlphaFoldDB" id="A0AAD5HGQ6"/>
<feature type="transmembrane region" description="Helical" evidence="1">
    <location>
        <begin position="47"/>
        <end position="66"/>
    </location>
</feature>
<dbReference type="RefSeq" id="XP_051448744.1">
    <property type="nucleotide sequence ID" value="XM_051585925.1"/>
</dbReference>
<dbReference type="Proteomes" id="UP001206595">
    <property type="component" value="Unassembled WGS sequence"/>
</dbReference>
<proteinExistence type="predicted"/>
<accession>A0AAD5HGQ6</accession>
<keyword evidence="3" id="KW-1185">Reference proteome</keyword>
<evidence type="ECO:0000313" key="2">
    <source>
        <dbReference type="EMBL" id="KAI8583740.1"/>
    </source>
</evidence>
<dbReference type="EMBL" id="MU620895">
    <property type="protein sequence ID" value="KAI8583740.1"/>
    <property type="molecule type" value="Genomic_DNA"/>
</dbReference>